<organism evidence="2 3">
    <name type="scientific">Cytospora schulzeri</name>
    <dbReference type="NCBI Taxonomy" id="448051"/>
    <lineage>
        <taxon>Eukaryota</taxon>
        <taxon>Fungi</taxon>
        <taxon>Dikarya</taxon>
        <taxon>Ascomycota</taxon>
        <taxon>Pezizomycotina</taxon>
        <taxon>Sordariomycetes</taxon>
        <taxon>Sordariomycetidae</taxon>
        <taxon>Diaporthales</taxon>
        <taxon>Cytosporaceae</taxon>
        <taxon>Cytospora</taxon>
    </lineage>
</organism>
<dbReference type="CDD" id="cd09620">
    <property type="entry name" value="CBM9_like_3"/>
    <property type="match status" value="1"/>
</dbReference>
<accession>A0A423VC99</accession>
<evidence type="ECO:0000256" key="1">
    <source>
        <dbReference type="SAM" id="SignalP"/>
    </source>
</evidence>
<dbReference type="OrthoDB" id="61321at2759"/>
<dbReference type="EMBL" id="LKEA01000079">
    <property type="protein sequence ID" value="ROV88461.1"/>
    <property type="molecule type" value="Genomic_DNA"/>
</dbReference>
<keyword evidence="1" id="KW-0732">Signal</keyword>
<evidence type="ECO:0000313" key="3">
    <source>
        <dbReference type="Proteomes" id="UP000283895"/>
    </source>
</evidence>
<dbReference type="AlphaFoldDB" id="A0A423VC99"/>
<name>A0A423VC99_9PEZI</name>
<gene>
    <name evidence="2" type="ORF">VMCG_10466</name>
</gene>
<reference evidence="2 3" key="1">
    <citation type="submission" date="2015-09" db="EMBL/GenBank/DDBJ databases">
        <title>Host preference determinants of Valsa canker pathogens revealed by comparative genomics.</title>
        <authorList>
            <person name="Yin Z."/>
            <person name="Huang L."/>
        </authorList>
    </citation>
    <scope>NUCLEOTIDE SEQUENCE [LARGE SCALE GENOMIC DNA]</scope>
    <source>
        <strain evidence="2 3">03-1</strain>
    </source>
</reference>
<feature type="signal peptide" evidence="1">
    <location>
        <begin position="1"/>
        <end position="19"/>
    </location>
</feature>
<feature type="chain" id="PRO_5019030651" description="Carbohydrate-binding domain-containing protein" evidence="1">
    <location>
        <begin position="20"/>
        <end position="237"/>
    </location>
</feature>
<protein>
    <recommendedName>
        <fullName evidence="4">Carbohydrate-binding domain-containing protein</fullName>
    </recommendedName>
</protein>
<keyword evidence="3" id="KW-1185">Reference proteome</keyword>
<evidence type="ECO:0008006" key="4">
    <source>
        <dbReference type="Google" id="ProtNLM"/>
    </source>
</evidence>
<dbReference type="STRING" id="356882.A0A423VC99"/>
<dbReference type="Proteomes" id="UP000283895">
    <property type="component" value="Unassembled WGS sequence"/>
</dbReference>
<comment type="caution">
    <text evidence="2">The sequence shown here is derived from an EMBL/GenBank/DDBJ whole genome shotgun (WGS) entry which is preliminary data.</text>
</comment>
<dbReference type="SUPFAM" id="SSF49344">
    <property type="entry name" value="CBD9-like"/>
    <property type="match status" value="1"/>
</dbReference>
<evidence type="ECO:0000313" key="2">
    <source>
        <dbReference type="EMBL" id="ROV88461.1"/>
    </source>
</evidence>
<proteinExistence type="predicted"/>
<sequence length="237" mass="26750">MRFTDIFAFFLPVAVVVSAASTAAELTHKDIKKPSLHVPYCPNTSSITYNLSVPNLTPFPETKVSLCYDKSFIHINFTALEEENFYYNDSLGTNGEIYNYEVMEAFIYHGTNDPQTYLEFEVAPNNVTFQAFIYNPSKVRTTGAAFDRFYITDLADDGITANTSLDYDAKTWISGVQIPLGLFNVDKGRGKGTKWRMNFFRTITGPATFPNQTYGGWSVPDEANFHMTPYFGKITFV</sequence>
<dbReference type="Gene3D" id="2.60.40.1190">
    <property type="match status" value="1"/>
</dbReference>